<dbReference type="InterPro" id="IPR023395">
    <property type="entry name" value="MCP_dom_sf"/>
</dbReference>
<dbReference type="SUPFAM" id="SSF103506">
    <property type="entry name" value="Mitochondrial carrier"/>
    <property type="match status" value="1"/>
</dbReference>
<evidence type="ECO:0000313" key="9">
    <source>
        <dbReference type="Proteomes" id="UP001151760"/>
    </source>
</evidence>
<evidence type="ECO:0000313" key="8">
    <source>
        <dbReference type="EMBL" id="GJT18172.1"/>
    </source>
</evidence>
<dbReference type="PANTHER" id="PTHR45618">
    <property type="entry name" value="MITOCHONDRIAL DICARBOXYLATE CARRIER-RELATED"/>
    <property type="match status" value="1"/>
</dbReference>
<keyword evidence="6" id="KW-1133">Transmembrane helix</keyword>
<evidence type="ECO:0000256" key="4">
    <source>
        <dbReference type="ARBA" id="ARBA00022692"/>
    </source>
</evidence>
<keyword evidence="5" id="KW-0677">Repeat</keyword>
<keyword evidence="4" id="KW-0812">Transmembrane</keyword>
<evidence type="ECO:0000256" key="3">
    <source>
        <dbReference type="ARBA" id="ARBA00022448"/>
    </source>
</evidence>
<keyword evidence="7" id="KW-0472">Membrane</keyword>
<dbReference type="Gene3D" id="1.50.40.10">
    <property type="entry name" value="Mitochondrial carrier domain"/>
    <property type="match status" value="1"/>
</dbReference>
<gene>
    <name evidence="8" type="ORF">Tco_0876878</name>
</gene>
<dbReference type="InterPro" id="IPR050391">
    <property type="entry name" value="Mito_Metabolite_Transporter"/>
</dbReference>
<sequence length="463" mass="51928">MNDLEDDVRDGLDELADNSKMIGHCGGGDPLDPATSMLSHCDRLIQLSSIVSAVFFPGISVEEFCNTLIAIEVGDEMGRFGDETGQHCHVFLASSSQRPTLRQSFVAGFVAAIASNPVAMIKTRVLNVKVAEGVNPPYKGAVDCAVNTVKAKGQERAARTTVFWAYSFKALVTNNSMTTPFVFFSSAAKDVTGTDCNTLFAKECNKYHEKRRGSLKTCLAGKLTRACYTPKNGNMKMEPDIENMTICEYLEYEPAKGRRLWDDVRSRRSPTHYDETDFNSFHQNKSNTFYYSYSHYLPTPPVQPYPKNYLVSTKDITVKDVERIKKFFNVPDEIDKILQPLIPEPIHTTPPNDDYVAPATKSILDEILEEFKDEISNVTMVDDEANFNPTKDLEELERLLAKEPQSNLTEIQVHSVIINTKPFLHTQLMNPLYGVFKTSKPCKVDRDILSPRSNYGVTNTVTP</sequence>
<evidence type="ECO:0000256" key="5">
    <source>
        <dbReference type="ARBA" id="ARBA00022737"/>
    </source>
</evidence>
<comment type="subcellular location">
    <subcellularLocation>
        <location evidence="1">Membrane</location>
    </subcellularLocation>
</comment>
<protein>
    <submittedName>
        <fullName evidence="8">Phytochrome B</fullName>
    </submittedName>
</protein>
<keyword evidence="3" id="KW-0813">Transport</keyword>
<evidence type="ECO:0000256" key="1">
    <source>
        <dbReference type="ARBA" id="ARBA00004370"/>
    </source>
</evidence>
<comment type="caution">
    <text evidence="8">The sequence shown here is derived from an EMBL/GenBank/DDBJ whole genome shotgun (WGS) entry which is preliminary data.</text>
</comment>
<comment type="similarity">
    <text evidence="2">Belongs to the mitochondrial carrier (TC 2.A.29) family.</text>
</comment>
<name>A0ABQ5BW77_9ASTR</name>
<accession>A0ABQ5BW77</accession>
<evidence type="ECO:0000256" key="6">
    <source>
        <dbReference type="ARBA" id="ARBA00022989"/>
    </source>
</evidence>
<dbReference type="EMBL" id="BQNB010013618">
    <property type="protein sequence ID" value="GJT18172.1"/>
    <property type="molecule type" value="Genomic_DNA"/>
</dbReference>
<keyword evidence="9" id="KW-1185">Reference proteome</keyword>
<dbReference type="Proteomes" id="UP001151760">
    <property type="component" value="Unassembled WGS sequence"/>
</dbReference>
<reference evidence="8" key="1">
    <citation type="journal article" date="2022" name="Int. J. Mol. Sci.">
        <title>Draft Genome of Tanacetum Coccineum: Genomic Comparison of Closely Related Tanacetum-Family Plants.</title>
        <authorList>
            <person name="Yamashiro T."/>
            <person name="Shiraishi A."/>
            <person name="Nakayama K."/>
            <person name="Satake H."/>
        </authorList>
    </citation>
    <scope>NUCLEOTIDE SEQUENCE</scope>
</reference>
<proteinExistence type="inferred from homology"/>
<organism evidence="8 9">
    <name type="scientific">Tanacetum coccineum</name>
    <dbReference type="NCBI Taxonomy" id="301880"/>
    <lineage>
        <taxon>Eukaryota</taxon>
        <taxon>Viridiplantae</taxon>
        <taxon>Streptophyta</taxon>
        <taxon>Embryophyta</taxon>
        <taxon>Tracheophyta</taxon>
        <taxon>Spermatophyta</taxon>
        <taxon>Magnoliopsida</taxon>
        <taxon>eudicotyledons</taxon>
        <taxon>Gunneridae</taxon>
        <taxon>Pentapetalae</taxon>
        <taxon>asterids</taxon>
        <taxon>campanulids</taxon>
        <taxon>Asterales</taxon>
        <taxon>Asteraceae</taxon>
        <taxon>Asteroideae</taxon>
        <taxon>Anthemideae</taxon>
        <taxon>Anthemidinae</taxon>
        <taxon>Tanacetum</taxon>
    </lineage>
</organism>
<evidence type="ECO:0000256" key="2">
    <source>
        <dbReference type="ARBA" id="ARBA00006375"/>
    </source>
</evidence>
<reference evidence="8" key="2">
    <citation type="submission" date="2022-01" db="EMBL/GenBank/DDBJ databases">
        <authorList>
            <person name="Yamashiro T."/>
            <person name="Shiraishi A."/>
            <person name="Satake H."/>
            <person name="Nakayama K."/>
        </authorList>
    </citation>
    <scope>NUCLEOTIDE SEQUENCE</scope>
</reference>
<evidence type="ECO:0000256" key="7">
    <source>
        <dbReference type="ARBA" id="ARBA00023136"/>
    </source>
</evidence>